<evidence type="ECO:0008006" key="3">
    <source>
        <dbReference type="Google" id="ProtNLM"/>
    </source>
</evidence>
<proteinExistence type="predicted"/>
<evidence type="ECO:0000313" key="2">
    <source>
        <dbReference type="Proteomes" id="UP001465755"/>
    </source>
</evidence>
<gene>
    <name evidence="1" type="ORF">WJX73_004806</name>
</gene>
<dbReference type="EMBL" id="JALJOQ010000079">
    <property type="protein sequence ID" value="KAK9800829.1"/>
    <property type="molecule type" value="Genomic_DNA"/>
</dbReference>
<evidence type="ECO:0000313" key="1">
    <source>
        <dbReference type="EMBL" id="KAK9800829.1"/>
    </source>
</evidence>
<comment type="caution">
    <text evidence="1">The sequence shown here is derived from an EMBL/GenBank/DDBJ whole genome shotgun (WGS) entry which is preliminary data.</text>
</comment>
<dbReference type="AlphaFoldDB" id="A0AAW1P0R7"/>
<reference evidence="1 2" key="1">
    <citation type="journal article" date="2024" name="Nat. Commun.">
        <title>Phylogenomics reveals the evolutionary origins of lichenization in chlorophyte algae.</title>
        <authorList>
            <person name="Puginier C."/>
            <person name="Libourel C."/>
            <person name="Otte J."/>
            <person name="Skaloud P."/>
            <person name="Haon M."/>
            <person name="Grisel S."/>
            <person name="Petersen M."/>
            <person name="Berrin J.G."/>
            <person name="Delaux P.M."/>
            <person name="Dal Grande F."/>
            <person name="Keller J."/>
        </authorList>
    </citation>
    <scope>NUCLEOTIDE SEQUENCE [LARGE SCALE GENOMIC DNA]</scope>
    <source>
        <strain evidence="1 2">SAG 2036</strain>
    </source>
</reference>
<dbReference type="SUPFAM" id="SSF51197">
    <property type="entry name" value="Clavaminate synthase-like"/>
    <property type="match status" value="1"/>
</dbReference>
<name>A0AAW1P0R7_9CHLO</name>
<organism evidence="1 2">
    <name type="scientific">Symbiochloris irregularis</name>
    <dbReference type="NCBI Taxonomy" id="706552"/>
    <lineage>
        <taxon>Eukaryota</taxon>
        <taxon>Viridiplantae</taxon>
        <taxon>Chlorophyta</taxon>
        <taxon>core chlorophytes</taxon>
        <taxon>Trebouxiophyceae</taxon>
        <taxon>Trebouxiales</taxon>
        <taxon>Trebouxiaceae</taxon>
        <taxon>Symbiochloris</taxon>
    </lineage>
</organism>
<protein>
    <recommendedName>
        <fullName evidence="3">JmjC domain-containing protein</fullName>
    </recommendedName>
</protein>
<dbReference type="Proteomes" id="UP001465755">
    <property type="component" value="Unassembled WGS sequence"/>
</dbReference>
<keyword evidence="2" id="KW-1185">Reference proteome</keyword>
<accession>A0AAW1P0R7</accession>
<sequence length="150" mass="16985">MFGLQTRLVHCRLAGCQPHREVMTQTEPRRERVQAIHSSTPVDITTLINQLHHTAWEEDLQEAAKDPAWIRAVVYSAAREGNYVERGRAASRWICYSPESVPEVHGDVIHIPPGWLHQVENFGANLKVATERMITEQLSCYPSVASLVSF</sequence>